<dbReference type="GO" id="GO:0006368">
    <property type="term" value="P:transcription elongation by RNA polymerase II"/>
    <property type="evidence" value="ECO:0007669"/>
    <property type="project" value="InterPro"/>
</dbReference>
<feature type="compositionally biased region" description="Low complexity" evidence="1">
    <location>
        <begin position="15"/>
        <end position="30"/>
    </location>
</feature>
<evidence type="ECO:0008006" key="4">
    <source>
        <dbReference type="Google" id="ProtNLM"/>
    </source>
</evidence>
<evidence type="ECO:0000313" key="3">
    <source>
        <dbReference type="Proteomes" id="UP000756921"/>
    </source>
</evidence>
<organism evidence="2 3">
    <name type="scientific">Paraphaeosphaeria minitans</name>
    <dbReference type="NCBI Taxonomy" id="565426"/>
    <lineage>
        <taxon>Eukaryota</taxon>
        <taxon>Fungi</taxon>
        <taxon>Dikarya</taxon>
        <taxon>Ascomycota</taxon>
        <taxon>Pezizomycotina</taxon>
        <taxon>Dothideomycetes</taxon>
        <taxon>Pleosporomycetidae</taxon>
        <taxon>Pleosporales</taxon>
        <taxon>Massarineae</taxon>
        <taxon>Didymosphaeriaceae</taxon>
        <taxon>Paraphaeosphaeria</taxon>
    </lineage>
</organism>
<dbReference type="EMBL" id="WJXW01000001">
    <property type="protein sequence ID" value="KAF9740688.1"/>
    <property type="molecule type" value="Genomic_DNA"/>
</dbReference>
<accession>A0A9P6GSG1</accession>
<feature type="compositionally biased region" description="Basic residues" evidence="1">
    <location>
        <begin position="371"/>
        <end position="383"/>
    </location>
</feature>
<dbReference type="GO" id="GO:1990269">
    <property type="term" value="F:RNA polymerase II C-terminal domain phosphoserine binding"/>
    <property type="evidence" value="ECO:0007669"/>
    <property type="project" value="TreeGrafter"/>
</dbReference>
<evidence type="ECO:0000256" key="1">
    <source>
        <dbReference type="SAM" id="MobiDB-lite"/>
    </source>
</evidence>
<reference evidence="2" key="1">
    <citation type="journal article" date="2020" name="Mol. Plant Microbe Interact.">
        <title>Genome Sequence of the Biocontrol Agent Coniothyrium minitans strain Conio (IMI 134523).</title>
        <authorList>
            <person name="Patel D."/>
            <person name="Shittu T.A."/>
            <person name="Baroncelli R."/>
            <person name="Muthumeenakshi S."/>
            <person name="Osborne T.H."/>
            <person name="Janganan T.K."/>
            <person name="Sreenivasaprasad S."/>
        </authorList>
    </citation>
    <scope>NUCLEOTIDE SEQUENCE</scope>
    <source>
        <strain evidence="2">Conio</strain>
    </source>
</reference>
<dbReference type="InterPro" id="IPR007149">
    <property type="entry name" value="Leo1"/>
</dbReference>
<dbReference type="AlphaFoldDB" id="A0A9P6GSG1"/>
<name>A0A9P6GSG1_9PLEO</name>
<evidence type="ECO:0000313" key="2">
    <source>
        <dbReference type="EMBL" id="KAF9740688.1"/>
    </source>
</evidence>
<feature type="compositionally biased region" description="Acidic residues" evidence="1">
    <location>
        <begin position="405"/>
        <end position="435"/>
    </location>
</feature>
<dbReference type="Pfam" id="PF04004">
    <property type="entry name" value="Leo1"/>
    <property type="match status" value="1"/>
</dbReference>
<proteinExistence type="predicted"/>
<feature type="compositionally biased region" description="Basic and acidic residues" evidence="1">
    <location>
        <begin position="322"/>
        <end position="346"/>
    </location>
</feature>
<feature type="compositionally biased region" description="Acidic residues" evidence="1">
    <location>
        <begin position="33"/>
        <end position="68"/>
    </location>
</feature>
<feature type="compositionally biased region" description="Acidic residues" evidence="1">
    <location>
        <begin position="76"/>
        <end position="87"/>
    </location>
</feature>
<dbReference type="GO" id="GO:0032968">
    <property type="term" value="P:positive regulation of transcription elongation by RNA polymerase II"/>
    <property type="evidence" value="ECO:0007669"/>
    <property type="project" value="TreeGrafter"/>
</dbReference>
<feature type="compositionally biased region" description="Basic and acidic residues" evidence="1">
    <location>
        <begin position="395"/>
        <end position="404"/>
    </location>
</feature>
<dbReference type="OrthoDB" id="20844at2759"/>
<dbReference type="Proteomes" id="UP000756921">
    <property type="component" value="Unassembled WGS sequence"/>
</dbReference>
<dbReference type="PANTHER" id="PTHR23146:SF0">
    <property type="entry name" value="RNA POLYMERASE-ASSOCIATED PROTEIN LEO1"/>
    <property type="match status" value="1"/>
</dbReference>
<feature type="region of interest" description="Disordered" evidence="1">
    <location>
        <begin position="322"/>
        <end position="478"/>
    </location>
</feature>
<protein>
    <recommendedName>
        <fullName evidence="4">Leo1-like protein</fullName>
    </recommendedName>
</protein>
<dbReference type="GO" id="GO:0016593">
    <property type="term" value="C:Cdc73/Paf1 complex"/>
    <property type="evidence" value="ECO:0007669"/>
    <property type="project" value="InterPro"/>
</dbReference>
<sequence>MSDVSNAPSEDEDFPASAPAAEEEAAGTPANVAEEEEEEEEDDDNDDDNGGGDLDGDLFGDDDDDADQPEQRKLDDEDLDSGDDEERNDLTERDTPDAETQNQNFTFEDAEIARHPVPEPSDGEVYLLKIPTFMSIDPTAFSHKTFQPPTTDHHSNKPASDHFSAFNTAMTTIRWRRSPSDPSNLQSNARILRWSDGSLTLQHANDPVNHYEISAQMLAPPQAHPVVPTPTMIKGRRKDEHNKESYTYLVAPCEGPNVLRVTNKLTIFLSVAPTTNTKDQALEKLQNDLAAAASRGRDDANQAISFIDVNEDPELRRQREEAHYKEKLKQQKAREKHAIREQERSNRVLGKPRGGYGLDADMLEGGEGRRKGGAKKPRTQARRGHQDWSDDEDDAYARRGGNKEDEYDESDDFIADSDEEPEVVDDDEDDDEGIIEEPRSRKSGSPKRSRGNDDDEDEDVVARSKKRRVVVDDDEDDE</sequence>
<dbReference type="PANTHER" id="PTHR23146">
    <property type="entry name" value="LEO1 PROTEIN"/>
    <property type="match status" value="1"/>
</dbReference>
<comment type="caution">
    <text evidence="2">The sequence shown here is derived from an EMBL/GenBank/DDBJ whole genome shotgun (WGS) entry which is preliminary data.</text>
</comment>
<keyword evidence="3" id="KW-1185">Reference proteome</keyword>
<gene>
    <name evidence="2" type="ORF">PMIN01_00227</name>
</gene>
<feature type="region of interest" description="Disordered" evidence="1">
    <location>
        <begin position="1"/>
        <end position="118"/>
    </location>
</feature>